<dbReference type="InterPro" id="IPR011701">
    <property type="entry name" value="MFS"/>
</dbReference>
<evidence type="ECO:0000256" key="2">
    <source>
        <dbReference type="ARBA" id="ARBA00022475"/>
    </source>
</evidence>
<feature type="transmembrane region" description="Helical" evidence="6">
    <location>
        <begin position="225"/>
        <end position="246"/>
    </location>
</feature>
<reference evidence="7" key="1">
    <citation type="submission" date="2023-07" db="EMBL/GenBank/DDBJ databases">
        <authorList>
            <person name="Aktuganov G."/>
            <person name="Boyko T."/>
            <person name="Delegan Y."/>
            <person name="Galimzianova N."/>
            <person name="Gilvanova E."/>
            <person name="Korobov V."/>
            <person name="Kuzmina L."/>
            <person name="Melentiev A."/>
            <person name="Milman P."/>
            <person name="Ryabova A."/>
            <person name="Stupak E."/>
            <person name="Yasakov T."/>
            <person name="Zharikova N."/>
            <person name="Zhurenko E."/>
        </authorList>
    </citation>
    <scope>NUCLEOTIDE SEQUENCE</scope>
    <source>
        <strain evidence="7">IB-739</strain>
    </source>
</reference>
<evidence type="ECO:0000256" key="6">
    <source>
        <dbReference type="SAM" id="Phobius"/>
    </source>
</evidence>
<feature type="transmembrane region" description="Helical" evidence="6">
    <location>
        <begin position="7"/>
        <end position="26"/>
    </location>
</feature>
<feature type="transmembrane region" description="Helical" evidence="6">
    <location>
        <begin position="372"/>
        <end position="394"/>
    </location>
</feature>
<feature type="transmembrane region" description="Helical" evidence="6">
    <location>
        <begin position="286"/>
        <end position="305"/>
    </location>
</feature>
<feature type="transmembrane region" description="Helical" evidence="6">
    <location>
        <begin position="105"/>
        <end position="128"/>
    </location>
</feature>
<evidence type="ECO:0000256" key="1">
    <source>
        <dbReference type="ARBA" id="ARBA00004651"/>
    </source>
</evidence>
<dbReference type="Proteomes" id="UP001168883">
    <property type="component" value="Unassembled WGS sequence"/>
</dbReference>
<evidence type="ECO:0000256" key="4">
    <source>
        <dbReference type="ARBA" id="ARBA00022989"/>
    </source>
</evidence>
<organism evidence="7 8">
    <name type="scientific">Paenibacillus ehimensis</name>
    <dbReference type="NCBI Taxonomy" id="79264"/>
    <lineage>
        <taxon>Bacteria</taxon>
        <taxon>Bacillati</taxon>
        <taxon>Bacillota</taxon>
        <taxon>Bacilli</taxon>
        <taxon>Bacillales</taxon>
        <taxon>Paenibacillaceae</taxon>
        <taxon>Paenibacillus</taxon>
    </lineage>
</organism>
<proteinExistence type="predicted"/>
<dbReference type="EMBL" id="JAUMKJ010000069">
    <property type="protein sequence ID" value="MDO3681562.1"/>
    <property type="molecule type" value="Genomic_DNA"/>
</dbReference>
<keyword evidence="3 6" id="KW-0812">Transmembrane</keyword>
<dbReference type="CDD" id="cd06173">
    <property type="entry name" value="MFS_MefA_like"/>
    <property type="match status" value="1"/>
</dbReference>
<evidence type="ECO:0000256" key="5">
    <source>
        <dbReference type="ARBA" id="ARBA00023136"/>
    </source>
</evidence>
<comment type="caution">
    <text evidence="7">The sequence shown here is derived from an EMBL/GenBank/DDBJ whole genome shotgun (WGS) entry which is preliminary data.</text>
</comment>
<keyword evidence="2" id="KW-1003">Cell membrane</keyword>
<feature type="transmembrane region" description="Helical" evidence="6">
    <location>
        <begin position="311"/>
        <end position="332"/>
    </location>
</feature>
<dbReference type="Gene3D" id="1.20.1250.20">
    <property type="entry name" value="MFS general substrate transporter like domains"/>
    <property type="match status" value="1"/>
</dbReference>
<dbReference type="RefSeq" id="WP_302881286.1">
    <property type="nucleotide sequence ID" value="NZ_JAUMKJ010000069.1"/>
</dbReference>
<feature type="transmembrane region" description="Helical" evidence="6">
    <location>
        <begin position="78"/>
        <end position="99"/>
    </location>
</feature>
<dbReference type="PANTHER" id="PTHR23513">
    <property type="entry name" value="INTEGRAL MEMBRANE EFFLUX PROTEIN-RELATED"/>
    <property type="match status" value="1"/>
</dbReference>
<feature type="transmembrane region" description="Helical" evidence="6">
    <location>
        <begin position="344"/>
        <end position="366"/>
    </location>
</feature>
<accession>A0ABT8VKQ2</accession>
<dbReference type="PANTHER" id="PTHR23513:SF6">
    <property type="entry name" value="MAJOR FACILITATOR SUPERFAMILY ASSOCIATED DOMAIN-CONTAINING PROTEIN"/>
    <property type="match status" value="1"/>
</dbReference>
<comment type="subcellular location">
    <subcellularLocation>
        <location evidence="1">Cell membrane</location>
        <topology evidence="1">Multi-pass membrane protein</topology>
    </subcellularLocation>
</comment>
<protein>
    <submittedName>
        <fullName evidence="7">MFS transporter</fullName>
    </submittedName>
</protein>
<name>A0ABT8VKQ2_9BACL</name>
<feature type="transmembrane region" description="Helical" evidence="6">
    <location>
        <begin position="46"/>
        <end position="66"/>
    </location>
</feature>
<evidence type="ECO:0000313" key="7">
    <source>
        <dbReference type="EMBL" id="MDO3681562.1"/>
    </source>
</evidence>
<dbReference type="InterPro" id="IPR036259">
    <property type="entry name" value="MFS_trans_sf"/>
</dbReference>
<keyword evidence="8" id="KW-1185">Reference proteome</keyword>
<feature type="transmembrane region" description="Helical" evidence="6">
    <location>
        <begin position="169"/>
        <end position="188"/>
    </location>
</feature>
<dbReference type="SUPFAM" id="SSF103473">
    <property type="entry name" value="MFS general substrate transporter"/>
    <property type="match status" value="1"/>
</dbReference>
<feature type="transmembrane region" description="Helical" evidence="6">
    <location>
        <begin position="258"/>
        <end position="279"/>
    </location>
</feature>
<keyword evidence="4 6" id="KW-1133">Transmembrane helix</keyword>
<evidence type="ECO:0000256" key="3">
    <source>
        <dbReference type="ARBA" id="ARBA00022692"/>
    </source>
</evidence>
<evidence type="ECO:0000313" key="8">
    <source>
        <dbReference type="Proteomes" id="UP001168883"/>
    </source>
</evidence>
<keyword evidence="5 6" id="KW-0472">Membrane</keyword>
<sequence length="411" mass="43742">MTGLSLFRNRVVQVIILSMAFSQLGIWVRNLSVLLFVMKRSGGDPFAVSLISVAEFGPIFVFSLIGGAFADRWRPKRTLVLCELLSALSIIVVLLALVLGTWKAVFFATLMSAIVSQFAQPSGMKLFAKHVPAEQMQTGMSILQTVMSLFMVLGPAIGTFAYQSFGMETALGITGAAFIFSAVVLACLPPDGMEEAAKRQTGLYQEIADGFRYVVSNPVLRRLGACYLAVGLAVGLIQPLGIFLITERLGLPEEQLRWTMTAYGLGEVISSLLIVGFAGKAAPQKLLSLGMLVSAVGTAAAGWSAQLWLTVSASFLTALVQPCIFIGTNTLVMQNADETFIGRVNGLLTPLLSGSMVVTMSLAGAIKQATSLVAVYEMAALLFLAGLAVLVPLIRQSGKKAQAERSETTQG</sequence>
<gene>
    <name evidence="7" type="ORF">Q3C12_31710</name>
</gene>
<feature type="transmembrane region" description="Helical" evidence="6">
    <location>
        <begin position="140"/>
        <end position="163"/>
    </location>
</feature>
<dbReference type="Pfam" id="PF07690">
    <property type="entry name" value="MFS_1"/>
    <property type="match status" value="1"/>
</dbReference>